<feature type="domain" description="J" evidence="6">
    <location>
        <begin position="2"/>
        <end position="63"/>
    </location>
</feature>
<dbReference type="InterPro" id="IPR002939">
    <property type="entry name" value="DnaJ_C"/>
</dbReference>
<evidence type="ECO:0000256" key="4">
    <source>
        <dbReference type="ARBA" id="ARBA00022833"/>
    </source>
</evidence>
<dbReference type="AlphaFoldDB" id="A0A6C0KX64"/>
<dbReference type="SUPFAM" id="SSF57938">
    <property type="entry name" value="DnaJ/Hsp40 cysteine-rich domain"/>
    <property type="match status" value="1"/>
</dbReference>
<proteinExistence type="predicted"/>
<sequence>MKLYDALGLSNDASPEDIRRAYKKLVVQHHPDKGGDEAKFKEISSAYEILSDDQKRAHYNQIGDQGLESGGMQNGGGGGGINPHDIFAQMFGGGGMHHDPFGGGGAFHFNMHGGPGGPNGPNGPQQNQHIRRNDNTHPIHISLAEAYHGVRKTIKIILTKTCCKCKSTCNDCQGVGMITEMHRVAIFTQMINRPCGKCNATGYISKGRKDCAECAGNTTYTIDKKQDIDIPKAVTHGHEIRLVGLGEQIQNIKETPGDLVLQILIDEDKNFAREGNNLIHKLTISFTESVIGKQITIPYFAGDISMNIDTFGIIEPGKQYIISGKGMTQYNGNLIIIFTIKYPKKTLNNDQRKQLETMFATLSTV</sequence>
<dbReference type="Pfam" id="PF00226">
    <property type="entry name" value="DnaJ"/>
    <property type="match status" value="1"/>
</dbReference>
<dbReference type="PRINTS" id="PR00625">
    <property type="entry name" value="JDOMAIN"/>
</dbReference>
<dbReference type="InterPro" id="IPR044713">
    <property type="entry name" value="DNJA1/2-like"/>
</dbReference>
<evidence type="ECO:0000256" key="5">
    <source>
        <dbReference type="SAM" id="MobiDB-lite"/>
    </source>
</evidence>
<dbReference type="GO" id="GO:0008270">
    <property type="term" value="F:zinc ion binding"/>
    <property type="evidence" value="ECO:0007669"/>
    <property type="project" value="UniProtKB-KW"/>
</dbReference>
<dbReference type="SMART" id="SM00271">
    <property type="entry name" value="DnaJ"/>
    <property type="match status" value="1"/>
</dbReference>
<dbReference type="PANTHER" id="PTHR43888">
    <property type="entry name" value="DNAJ-LIKE-2, ISOFORM A-RELATED"/>
    <property type="match status" value="1"/>
</dbReference>
<dbReference type="PROSITE" id="PS50076">
    <property type="entry name" value="DNAJ_2"/>
    <property type="match status" value="1"/>
</dbReference>
<keyword evidence="3" id="KW-0863">Zinc-finger</keyword>
<dbReference type="InterPro" id="IPR018253">
    <property type="entry name" value="DnaJ_domain_CS"/>
</dbReference>
<dbReference type="EMBL" id="MN740976">
    <property type="protein sequence ID" value="QHU20928.1"/>
    <property type="molecule type" value="Genomic_DNA"/>
</dbReference>
<evidence type="ECO:0000256" key="3">
    <source>
        <dbReference type="ARBA" id="ARBA00022771"/>
    </source>
</evidence>
<dbReference type="GO" id="GO:0006457">
    <property type="term" value="P:protein folding"/>
    <property type="evidence" value="ECO:0007669"/>
    <property type="project" value="InterPro"/>
</dbReference>
<dbReference type="GO" id="GO:0051082">
    <property type="term" value="F:unfolded protein binding"/>
    <property type="evidence" value="ECO:0007669"/>
    <property type="project" value="InterPro"/>
</dbReference>
<name>A0A6C0KX64_9ZZZZ</name>
<dbReference type="GO" id="GO:0030544">
    <property type="term" value="F:Hsp70 protein binding"/>
    <property type="evidence" value="ECO:0007669"/>
    <property type="project" value="InterPro"/>
</dbReference>
<dbReference type="CDD" id="cd10747">
    <property type="entry name" value="DnaJ_C"/>
    <property type="match status" value="1"/>
</dbReference>
<dbReference type="Gene3D" id="2.10.230.10">
    <property type="entry name" value="Heat shock protein DnaJ, cysteine-rich domain"/>
    <property type="match status" value="1"/>
</dbReference>
<keyword evidence="2" id="KW-0677">Repeat</keyword>
<feature type="region of interest" description="Disordered" evidence="5">
    <location>
        <begin position="104"/>
        <end position="132"/>
    </location>
</feature>
<dbReference type="InterPro" id="IPR008971">
    <property type="entry name" value="HSP40/DnaJ_pept-bd"/>
</dbReference>
<dbReference type="Pfam" id="PF01556">
    <property type="entry name" value="DnaJ_C"/>
    <property type="match status" value="1"/>
</dbReference>
<dbReference type="InterPro" id="IPR001623">
    <property type="entry name" value="DnaJ_domain"/>
</dbReference>
<dbReference type="InterPro" id="IPR036869">
    <property type="entry name" value="J_dom_sf"/>
</dbReference>
<evidence type="ECO:0000259" key="6">
    <source>
        <dbReference type="PROSITE" id="PS50076"/>
    </source>
</evidence>
<protein>
    <recommendedName>
        <fullName evidence="6">J domain-containing protein</fullName>
    </recommendedName>
</protein>
<keyword evidence="1" id="KW-0479">Metal-binding</keyword>
<dbReference type="CDD" id="cd06257">
    <property type="entry name" value="DnaJ"/>
    <property type="match status" value="1"/>
</dbReference>
<reference evidence="7" key="1">
    <citation type="journal article" date="2020" name="Nature">
        <title>Giant virus diversity and host interactions through global metagenomics.</title>
        <authorList>
            <person name="Schulz F."/>
            <person name="Roux S."/>
            <person name="Paez-Espino D."/>
            <person name="Jungbluth S."/>
            <person name="Walsh D.A."/>
            <person name="Denef V.J."/>
            <person name="McMahon K.D."/>
            <person name="Konstantinidis K.T."/>
            <person name="Eloe-Fadrosh E.A."/>
            <person name="Kyrpides N.C."/>
            <person name="Woyke T."/>
        </authorList>
    </citation>
    <scope>NUCLEOTIDE SEQUENCE</scope>
    <source>
        <strain evidence="7">GVMAG-S-3300013094-100</strain>
    </source>
</reference>
<accession>A0A6C0KX64</accession>
<evidence type="ECO:0000256" key="2">
    <source>
        <dbReference type="ARBA" id="ARBA00022737"/>
    </source>
</evidence>
<dbReference type="Gene3D" id="1.10.287.110">
    <property type="entry name" value="DnaJ domain"/>
    <property type="match status" value="1"/>
</dbReference>
<organism evidence="7">
    <name type="scientific">viral metagenome</name>
    <dbReference type="NCBI Taxonomy" id="1070528"/>
    <lineage>
        <taxon>unclassified sequences</taxon>
        <taxon>metagenomes</taxon>
        <taxon>organismal metagenomes</taxon>
    </lineage>
</organism>
<evidence type="ECO:0000256" key="1">
    <source>
        <dbReference type="ARBA" id="ARBA00022723"/>
    </source>
</evidence>
<evidence type="ECO:0000313" key="7">
    <source>
        <dbReference type="EMBL" id="QHU20928.1"/>
    </source>
</evidence>
<dbReference type="PROSITE" id="PS00636">
    <property type="entry name" value="DNAJ_1"/>
    <property type="match status" value="1"/>
</dbReference>
<dbReference type="InterPro" id="IPR036410">
    <property type="entry name" value="HSP_DnaJ_Cys-rich_dom_sf"/>
</dbReference>
<dbReference type="Gene3D" id="2.60.260.20">
    <property type="entry name" value="Urease metallochaperone UreE, N-terminal domain"/>
    <property type="match status" value="2"/>
</dbReference>
<dbReference type="SUPFAM" id="SSF49493">
    <property type="entry name" value="HSP40/DnaJ peptide-binding domain"/>
    <property type="match status" value="2"/>
</dbReference>
<keyword evidence="4" id="KW-0862">Zinc</keyword>
<dbReference type="SUPFAM" id="SSF46565">
    <property type="entry name" value="Chaperone J-domain"/>
    <property type="match status" value="1"/>
</dbReference>
<dbReference type="CDD" id="cd10719">
    <property type="entry name" value="DnaJ_zf"/>
    <property type="match status" value="1"/>
</dbReference>
<dbReference type="InterPro" id="IPR001305">
    <property type="entry name" value="HSP_DnaJ_Cys-rich_dom"/>
</dbReference>